<dbReference type="AlphaFoldDB" id="A0AA88ACL5"/>
<keyword evidence="3" id="KW-0862">Zinc</keyword>
<keyword evidence="6" id="KW-0472">Membrane</keyword>
<dbReference type="EMBL" id="BTGU01000035">
    <property type="protein sequence ID" value="GMN50762.1"/>
    <property type="molecule type" value="Genomic_DNA"/>
</dbReference>
<gene>
    <name evidence="8" type="ORF">TIFTF001_019918</name>
</gene>
<dbReference type="SUPFAM" id="SSF57850">
    <property type="entry name" value="RING/U-box"/>
    <property type="match status" value="1"/>
</dbReference>
<keyword evidence="1" id="KW-0479">Metal-binding</keyword>
<dbReference type="PANTHER" id="PTHR46537">
    <property type="entry name" value="OS11G0578200 PROTEIN"/>
    <property type="match status" value="1"/>
</dbReference>
<dbReference type="PANTHER" id="PTHR46537:SF3">
    <property type="entry name" value="E3 UBIQUITIN-PROTEIN LIGASE RING1A"/>
    <property type="match status" value="1"/>
</dbReference>
<feature type="transmembrane region" description="Helical" evidence="6">
    <location>
        <begin position="48"/>
        <end position="72"/>
    </location>
</feature>
<reference evidence="8" key="1">
    <citation type="submission" date="2023-07" db="EMBL/GenBank/DDBJ databases">
        <title>draft genome sequence of fig (Ficus carica).</title>
        <authorList>
            <person name="Takahashi T."/>
            <person name="Nishimura K."/>
        </authorList>
    </citation>
    <scope>NUCLEOTIDE SEQUENCE</scope>
</reference>
<feature type="compositionally biased region" description="Basic and acidic residues" evidence="5">
    <location>
        <begin position="398"/>
        <end position="413"/>
    </location>
</feature>
<dbReference type="InterPro" id="IPR017907">
    <property type="entry name" value="Znf_RING_CS"/>
</dbReference>
<dbReference type="GO" id="GO:0008270">
    <property type="term" value="F:zinc ion binding"/>
    <property type="evidence" value="ECO:0007669"/>
    <property type="project" value="UniProtKB-KW"/>
</dbReference>
<feature type="region of interest" description="Disordered" evidence="5">
    <location>
        <begin position="1"/>
        <end position="30"/>
    </location>
</feature>
<evidence type="ECO:0000259" key="7">
    <source>
        <dbReference type="PROSITE" id="PS50089"/>
    </source>
</evidence>
<dbReference type="Pfam" id="PF13923">
    <property type="entry name" value="zf-C3HC4_2"/>
    <property type="match status" value="1"/>
</dbReference>
<keyword evidence="2 4" id="KW-0863">Zinc-finger</keyword>
<evidence type="ECO:0000256" key="2">
    <source>
        <dbReference type="ARBA" id="ARBA00022771"/>
    </source>
</evidence>
<accession>A0AA88ACL5</accession>
<dbReference type="PROSITE" id="PS00518">
    <property type="entry name" value="ZF_RING_1"/>
    <property type="match status" value="1"/>
</dbReference>
<dbReference type="InterPro" id="IPR001841">
    <property type="entry name" value="Znf_RING"/>
</dbReference>
<proteinExistence type="predicted"/>
<name>A0AA88ACL5_FICCA</name>
<evidence type="ECO:0000313" key="9">
    <source>
        <dbReference type="Proteomes" id="UP001187192"/>
    </source>
</evidence>
<evidence type="ECO:0000256" key="1">
    <source>
        <dbReference type="ARBA" id="ARBA00022723"/>
    </source>
</evidence>
<dbReference type="PROSITE" id="PS50089">
    <property type="entry name" value="ZF_RING_2"/>
    <property type="match status" value="1"/>
</dbReference>
<feature type="region of interest" description="Disordered" evidence="5">
    <location>
        <begin position="464"/>
        <end position="487"/>
    </location>
</feature>
<dbReference type="Proteomes" id="UP001187192">
    <property type="component" value="Unassembled WGS sequence"/>
</dbReference>
<feature type="compositionally biased region" description="Acidic residues" evidence="5">
    <location>
        <begin position="11"/>
        <end position="22"/>
    </location>
</feature>
<feature type="domain" description="RING-type" evidence="7">
    <location>
        <begin position="245"/>
        <end position="285"/>
    </location>
</feature>
<feature type="transmembrane region" description="Helical" evidence="6">
    <location>
        <begin position="200"/>
        <end position="219"/>
    </location>
</feature>
<dbReference type="InterPro" id="IPR044592">
    <property type="entry name" value="RING1A/B"/>
</dbReference>
<feature type="compositionally biased region" description="Basic and acidic residues" evidence="5">
    <location>
        <begin position="1"/>
        <end position="10"/>
    </location>
</feature>
<dbReference type="SMART" id="SM00184">
    <property type="entry name" value="RING"/>
    <property type="match status" value="1"/>
</dbReference>
<evidence type="ECO:0000256" key="4">
    <source>
        <dbReference type="PROSITE-ProRule" id="PRU00175"/>
    </source>
</evidence>
<evidence type="ECO:0000256" key="6">
    <source>
        <dbReference type="SAM" id="Phobius"/>
    </source>
</evidence>
<comment type="caution">
    <text evidence="8">The sequence shown here is derived from an EMBL/GenBank/DDBJ whole genome shotgun (WGS) entry which is preliminary data.</text>
</comment>
<feature type="compositionally biased region" description="Polar residues" evidence="5">
    <location>
        <begin position="422"/>
        <end position="431"/>
    </location>
</feature>
<feature type="transmembrane region" description="Helical" evidence="6">
    <location>
        <begin position="93"/>
        <end position="112"/>
    </location>
</feature>
<keyword evidence="6" id="KW-0812">Transmembrane</keyword>
<evidence type="ECO:0000256" key="5">
    <source>
        <dbReference type="SAM" id="MobiDB-lite"/>
    </source>
</evidence>
<dbReference type="CDD" id="cd16531">
    <property type="entry name" value="RING-HC_RING1-like"/>
    <property type="match status" value="1"/>
</dbReference>
<dbReference type="InterPro" id="IPR013083">
    <property type="entry name" value="Znf_RING/FYVE/PHD"/>
</dbReference>
<evidence type="ECO:0000313" key="8">
    <source>
        <dbReference type="EMBL" id="GMN50762.1"/>
    </source>
</evidence>
<protein>
    <recommendedName>
        <fullName evidence="7">RING-type domain-containing protein</fullName>
    </recommendedName>
</protein>
<organism evidence="8 9">
    <name type="scientific">Ficus carica</name>
    <name type="common">Common fig</name>
    <dbReference type="NCBI Taxonomy" id="3494"/>
    <lineage>
        <taxon>Eukaryota</taxon>
        <taxon>Viridiplantae</taxon>
        <taxon>Streptophyta</taxon>
        <taxon>Embryophyta</taxon>
        <taxon>Tracheophyta</taxon>
        <taxon>Spermatophyta</taxon>
        <taxon>Magnoliopsida</taxon>
        <taxon>eudicotyledons</taxon>
        <taxon>Gunneridae</taxon>
        <taxon>Pentapetalae</taxon>
        <taxon>rosids</taxon>
        <taxon>fabids</taxon>
        <taxon>Rosales</taxon>
        <taxon>Moraceae</taxon>
        <taxon>Ficeae</taxon>
        <taxon>Ficus</taxon>
    </lineage>
</organism>
<feature type="region of interest" description="Disordered" evidence="5">
    <location>
        <begin position="342"/>
        <end position="444"/>
    </location>
</feature>
<sequence length="625" mass="70683">MPAQKRSHDASDDDDPVDDANLDEPHDHPHEDEGTCYFSLFPPSNFFLSFYGFSLLLLIRVFVFHGVPGFLNGVSKNPIEALLPATRTKTSELSFFLSFFSFPLTHALFFFLSSSCSSSSDSYAVSPSGLRLNAGFDSRSAMVSLRPNCFAYCITTRTGFRDELRYSEFVTMCFHRISVFFSAGFSCWSLRLKVFDELGLWIFLVYGDFVAQLFLSVLVHECSKHVLRLRFIVVKLAEVRKEVQCPICLGIIRKTRTVMECLHRFCRECIDKSMRLGNNECPACRTHCASRRSLRDDPNYDALIAALYPDIDKYEEEELAFHEEEKARNKQIQSTIAQTLRRQSEALGRKRSHAKSTAAAFVRRSQVTYRNLRGRRNLRSSVENQGSDDNEDANGNDGSKDSSSADERTEPRPKRPKRWTGSRYSQPSSAGNGADGDDNESEVNRETLGASVGLVGSSERLAWGKGGMRSHTRHGSNSGSNGKHARNSRLSKLGDYLRNSEQNNNELDIHLMLVPVDEETVPSLQRPYLCCRPTLSIKRLSEYVALQTTLQADEVEIYLVKQLDEKLNPSTFANIEILKSSVSECKEKLQVLKEQETLAELKTHSLSCGYMLLAYQKKRSSKWQS</sequence>
<keyword evidence="6" id="KW-1133">Transmembrane helix</keyword>
<keyword evidence="9" id="KW-1185">Reference proteome</keyword>
<dbReference type="Gene3D" id="3.30.40.10">
    <property type="entry name" value="Zinc/RING finger domain, C3HC4 (zinc finger)"/>
    <property type="match status" value="1"/>
</dbReference>
<evidence type="ECO:0000256" key="3">
    <source>
        <dbReference type="ARBA" id="ARBA00022833"/>
    </source>
</evidence>